<dbReference type="Proteomes" id="UP000193588">
    <property type="component" value="Unassembled WGS sequence"/>
</dbReference>
<evidence type="ECO:0000256" key="1">
    <source>
        <dbReference type="ARBA" id="ARBA00022729"/>
    </source>
</evidence>
<feature type="domain" description="Mucin binding" evidence="4">
    <location>
        <begin position="5163"/>
        <end position="5240"/>
    </location>
</feature>
<evidence type="ECO:0000259" key="4">
    <source>
        <dbReference type="Pfam" id="PF17965"/>
    </source>
</evidence>
<feature type="compositionally biased region" description="Polar residues" evidence="2">
    <location>
        <begin position="53"/>
        <end position="72"/>
    </location>
</feature>
<dbReference type="Pfam" id="PF19258">
    <property type="entry name" value="KxYKxGKxW_sig"/>
    <property type="match status" value="1"/>
</dbReference>
<sequence>MKMNLQKDMFDRKLRYKMYKDGKKWVFASMATLSLIGAFLGGGSAHADDKDINQSQTTDSAEQANAPNSDSTVVLSTATEVSTVSDQLSNSAQVDASDVAATVLSASVSAVASSASSASSVSVSLQSSAVVKSTSASISSSASSVTTSASVMVSSNASSSASTSVKKSVASSSAKQSAKVTTSSVSTTSKKSTTASVSSSASHTTSGVSYSVDSAKSAATAVTSIVAAMHSVAATDSAAIAASKTDKVVRNTAMEALVDHIVEEANGVAQSLTSAQYQATHMQVKNADVLMMTVYNVVNNMTFELQQAIQMAAADKRGVQDDVLARAQSAYVNLDVSRFNATAKLSAYGDLIVSAPTNQFAKVVAALHQTGLYDDFRFVVDPIMTSAVNTVTDAEVDAGKVRDALILAHNDDQIYNAFVTGGTVSKTTTSTIKEGTGLTSWTASADSDPTDTPKNTAAVPSGDASSLTSTTTVDGDTQYYNLTGVTSADGTKQAAVKPVAGNVTYKYQLDLSGNFTITGKFFMSNHSDSRVAKLPTVDGKQNAFQGGSTYPSGDFLGLFLSPTDPGTIGGTNGDLGIGGLPDAIAFGIDFFYNSNKGDQTFGTNTNETYQKNGYPVAGFRTTDADGNLTNGTGGVQYTQNTSKGTSYSSTTQNSVPAGILTTGMPYFLSYDATTHVLTASMPKPGSTNVNDKSQYLTWTYTLPQELLKKGVLSLGLLGVTGGNGAVMEASIDVTQRNPLTGKDMHFSGTLVPNSVTVKYQDASGKTLLPDTSMKANVGDKIGIAYVSPNYQIDDYAYQAPSSSAIDSTKYKLISANDVTVSGSKANVMTLVYATRQTATVHYMVNGVANALPTQKLSGWATEAYSTADGYSDLIWAKPGYSINAGYLNGAFDSDDTTDQPIWIYITSNAQTVKTTVTGLPATYATQIASETQTIATATDSTYDLPAATEVPGYKLVVTDAAGNEVKNYTAIKTPAGNAGDVINYTYAYTSLPDSIKVYYTYTDPNTGLVKPIDTKLIGLRQINGHDINYDANGAPYILMTGVTDDKVDLTKLENVTGGFSWDGKAPVVNGKAATSTTAVMNADVDDVVTINFTQQPVIATIYYFALRDGKYTQFAPLGSGTANTFIYKGYANTKMPTDPATSAQLYPEVSGYDFVWVTAGNVTSDNPMNVATDTPLDDAGTDYTLEANTVSTKILSADSRKNNVFVIYAAQTQKAVIKYVDQTGAPVAVPAGTPTSLTGVTGEAYDTTKLTPDVPGYSNPVITDTAQVAGKVDSGKTDEAGQTIWTPQAVTVANSGVFGSNNSTVITVTYQAAPQVANVRYVDQNGNPVVGMSADLPTTLTGTSNSPLANLVTAAMKTAPAGYTYDSTDAATTFDADTTFDQTVTVHFIAANQSATVRYVLATVDADSKVIYTKTAVPGTTPVSLSGTTGADYASNGLYTSAVTNKAIPGYTRLGIDLGTGKFVDGTNTITVGYVADEATLQVIYYLLDTDNKDNSYQMSTRNGALMTPDVPALTADKLANLHTDDVITLTDPMFKGYVLQKADTDLSGLAGGANGQYTVKAGTNSISYYFLATTQKATVNFVVEDGKQIPGQASRQVTGPSNSPIQVENEIPGWTKIDTDANYFDDDDTVDQVINIRYAQDAQEQAILVTYPKAVGKTDITKPVVTQTGKTGETFPVFKLTGYEIPGYTMLVDGKAATEIAAETADATNNPVGGTPIAPLSSPDGKTYASDVDGDQQVHIITYKANPATLTTHYYLEGEAGQKTGTAAVPGLKTVVNTNLTTDAAVTITDPTAPAGYTLVTADSDLAGVNKLADGAYTALMGDNTITYWFTADAQAAKVTYKTDNGTTVKAASRTDGTAITEVDGVTDESYKTIDDYKTVVSYVPKGYTLQSVVVNGQTYTSSAAALAALDKLSAVSADNAIVMNYKADLQKVVIKFRVNQYAITDPSKLVSQYDMPETDQMSFTLTGTTGQKIDYTKISQYLSTASLPTKMSAYQYDGQNNPAPDKQYSVFDDDTATDQTVVLSYTGKSINYSFVVLSTDDTDAFDANGNFVGIKNGVDVYGKDEKFSVGMGYGPSPVHNVSDFTQSNLGLVFVQTLAGGINPWNTKMMVNGNVTNIYDATTADGRKVKIASVSNATVTIPLGDGTNYVQKFGTGVIKNADGTTTPATSSQDYFYITLNADGTDPNTGKLVTKGAWSLNKPMTGWELYAAGYINNAKNTTDVGYPIAKYSYVQNGTTYTIQTSDESPWVYAYSTMPTMVAAVDNNSTSKTTATAVNAQQPVYAIYYYLKDGIQTVNVNFLNQSGEKIGAGTSTVKGYANTTIDYSPIDSLAHIKGYQLVSDGRETVTTYDTVGVTPQIEKYNQVKIDPTTGKAMVNPDTKPQTVNLIYKANVQSASVAFVGPDGKALKNNVNLPDGVTAGTVDFSAITAALKAIPGYHIVTDLPATATFDDSDNVNGSDAEPQVFTIVYAKDAQTVHVNYMVQNTDGSLTKMPGKDVIAINGLTGDTVDYKSVDKTVKGYTLVTDETTNTTTFDKTNNGTATVDGTPQEVNLVYTANAAKVKIVYRVQQMTSTDGKTVNPVLDKDGNPIYMTVNPQGGSAVATGVYGNDYVVNVSNKGMLEQGYYFYSADFGEGNTPDTETDELGSVTTYPDGTGPKGKTDDQGVVAKHYTFSDDDDPDNGRTLYVTYRPEMYQFDIVYLVQDPDKPNEPPTGILTHEVGFAGGFYSFKVPTLPIPAYTTAGADQGNLNGPYGPKVNGFGLIENDANNSYDPDPQFNELLGGSNGTQQAPHLVVRYTPNRMTVTANYVLVNDKGQVVQSKTSNGMVDTYLSTNMVTTGDMGAEVVGDWRSVGLDGTISATSQASAVKNFDGYKLVDKEGVWSSTPLTFDFDADGDGKDDPVPQTSDEYIDYVTNVYNKFMTAQNKEAEAYNTEHASEIAAGTLTKQTILNPIELTDIQKTWVNLSVDTNNVDHKYQAANNFVTYQYKVDPTITYTYKDSAGKVINKGESVVDADGNSYYSDGTPAVIHVTADMPADGGGAYTVTDAAADIAGFSRSDAGALTFNGNAYVASGVLPSTNYDVVFTAVPQKITTSYVSDTKNAAAATDKMPATTTTVRDTNATYTVDTTGGATIPAGYYVSQITYNKAVVATADSATSGLHQGDAAFTSVDEVVKAVSELGTTANQIEYTLTAAPEPLQVTYSYTTAKVANWTAPKTTIAANVNDTVATDDAYNVAVPTVAGYTAQIVAKAADGTVLNTYTATQFKAIAAAGLAMTADGAYYDVIYTPAVQNIKTSYTLPKNAKVQMTQMTADTVQAATDSTYDVTADGPLKALIPRGYQVATITINGQELSVDDADAQNLQVIAGDNTVVYNLKASIQPLTVNYGFANKMPNAAAVALLPGKSTGTNATQDIDKVSYATGDNYTVVVPKIAGYVATVTNGDKDNQSTIDPTAPIQMVAGGATYNVVYTPEAQTQTTLYQGPEVALDRMSKTTFVNQTATDASFTVSANGPATDVPAGYKVEKVTLNDKDVQAGDFVTSVGGDTVIYTLVATDNPLNVNYQYDTIKGWTAPTTGLPTNIADEAVLTDAKYAVAVPDVAGYTASVVDANGNTYTLAQLANLPGMPAGGETYTVTYTPNAQRVNVVFKLNTTDGVDMNGRVAERIDGISNGTVSYDKITDLDVPGYAYQWQNTVATFDSDDNQDQTVYIIYTAKSDQKAKLVFVNDPKQQADIDTTNGTTNTQITFVNPTTKQTLTDQDLVRTGYTYVLAGTSNAYASLVNLPKYTDADDDTQTYDVTYTAKKQQIGIVQSGLPTSLMTANNLAKIAGYTNGHYGQELDGTSNNTLPTATQLHVPGYAFQAYLVHADGTKTAVDLTALGDQVFNLLPGTIDDNGLAVTQVEVDYTPTLQQAIVQEATHNFETATGQTGAKIVLQTTDAALAKAGYTYTVNGFSSLTDAVAAMATYDNTDNAADATVDGTPQLFNVVYTANNQSIPVTVVGLPAAKVPNLANLTGVTDSTYNNVPTDVQLKVPGYAYVITDSNNKAVTLDQLKTATFQMNGEQLAVTDYTVTYTAEPTSAKVIYQYDSSATLANAPTLPATTVITGVTDGAYPATTIQTLPGYTTVVVAQSAQVTGQYDAATNQINGTFTADDMSGDNSVYVVTYVPTDHDIKVHYAVVDEPSDATEPSGTFTLPADTKISIKTDKGYQITSVATPGYEIEKIDDKVIDWDKLAKVTETAEDGTIITYYKLDDHTLISSDKLNVTFTNTAAVDATGELQTSHYDITLLPTKQDFDVTYEWADAATQDAANATAKAKIDAQVASPVAKTGIYTDHKYGFSYVVVPGYTATVSGVAHVDDKTDSDLAGAFDDDGKGNVTANMHAVNTSYKVVYSANKQHIDVIYHVADTGMTDVLAVTGLPTDDSGIVTGSLEGQTDMAYTDETSGDFNYKLVKAVPGYTYTITDAAGHVVKDATGKLLFMREADFDLSTLPGTFAVDATTGALIQNQYTITYQADKQQQQITFENPTDPATGKAPVTDPITQTADSNQTFAEVDLGKDYNIPGYTMHIDGEAGTVLASQKADNTDVAYTFDNDATDEALAQSVAATDGTVQKHVVTYVANTDQKASLTIVNKPVSAGDLPIVAPITDGTTDAKVDFGITQSQLYVPGYTFVVTLVGDATKTPVNIDDLRFTRDETDDQAYEVTYTPISQTVNVNYKTDGLTTDQQANVPGSAADFTLTGNTDTNYASATVSGASNAVISGRPGYTFTVSKVHGQGSDATSSAISAATNLGSQATFDLADVANGYTFAVSGTGNESGLAVAGSEQLKTPEIDVAYTALPQHMQVTYAVTGTPTTAQQARVDAGAKDNPTTVTATTDALLSVATAATTMIIHSVDGYTFMIYKKKADGSRGDLVTTDPQTTDFDLTKNALTKDQLFAVDADGNLVMPGYDVVYTADKQTVHVNFEDATTKMAVADQDTVTISGLSDGTIDFTSAQTVVDALIAKGYQVVTGLPTDATLYDNDDANDQTFTVTVRHGVSDEHETLAATSTVAYEGANPAPEANVVSVTVTHTYQTDDVTGNRIQAGDKANYGTYYKADTYVIAEADASKATVDGTTGDITFKTVDTPAVAGYTPDAETKQNVSAAIVDAETGAVSYAPVASTVTYTADAQKVVVKFSDLTTGQPVAKQTDVTIDGVTDGTIDFKTAQDVVDKLVKAGYYVVAGLPTDPVLFDNKDKEDQSFTVTLRHQVTNETEPLTATSTVTYEGANPAPATNVVTVTVNHTYQMDKVTNTRIQATAKDAYVTDYQPDTYTVATADAAKVTVNETTGALTYTTVKTPTVAGYTPDKTSVSNEAEAVLNTETGEYSYGPVSTKVVYTIDAVQKASLHFVNDPSNRADKVISDGKAYETIDFGTTTADLHVPGYSYVITDADGKTYESIDDFVYTATETDSQDYTVTYTALPVEVAVHYDTTELTAEQKTTVNVKDGKITGVTDAKYATANGATTVPAVPGYTFTVTDATGNKVVSDSKDAYDLTNATGTFAVDGDGQPINNEFTVVYTPVDQTVTVNYNTTELNDTQKSQVKAPATATITGKTDALNETADGDTTVKAVPGYTFTVTNKAGDVLVKDAEKDFDLKKVPGQFAVDESGELKNPSYTVVYTPELQQQTVNVTFPASAGKPNVTGDVVKESVTGVDFTDTDLAAKYSVDGYTMYVDGVKTTTIASEPTDTTANGLSETDGTPQNHKVTYVANTDQKATLTFKNDPKHRTTIVESEGTSDETINFGTTTADLTVPGYDYVITDAAGNKYTSIDDFVYTAKEADSQDYTVTYTAKPVEVAVHYDTENLTAGQKTTVNATDGVITGKTDAGYATADGATTVKAVPGYTFTVTDAAKNTVVANSTSDYDLKEATGTFAVNAAGKPINGEFTVVYTPVAQSVAVDYDTANLTPEQQKTVAATDGKLDGVTDAKYSTATGDKIVKAVPGYTFTITDASDKPVVSDATKPFDLTTVAGAFALNTDGKLVNDHFKVVYTPVGQTVAVNYNTTDLNDTQKSQVKAPTTAAITGKTDALNGTADGATTVKSVPGYTFTVTNNAGDVVKDSEKDFDLKKVPGQFAVNSDGTLKNPSYTVVYTPELQQQTVNVTFPASAGKPNVTGEVVNKSVTGDNFTVTDLSTYNVDGYTMLVDGKPATSIAAEATDTTANGLNKTDSEPQLHEVTFEAKADQKATLTFKNDPKHRDMISKDNGVSDTTIDFGTTTAKLHVPGYSYVITDVDGKTYESIDDFVYTAKEADSQDYTVTYTALPVEVAVHYDTNNLTDGQKATVKTTDGKITGVTDAKYATANGATTVPAVSGYTFTVTNASGKSVVSDATKPFDLTTVTGTFAVNEAGQPINDHFTVVYTPVAQKVAVDYDTANLTPAQQATVDVQDGQLDGVTDATYDTATGDKIVKAVPGYTFTIKDASGKSVVSDATKSFDLTTVDGAFALNPTGKLVNDRFTVVYTPVKQTVAVDYNTSNLNETQTSQVKAPTTATITGKTDALNATAAGDTTVKAVPGYTFTVTDASGKPVVENSEKNFDLTKVPGQFAVNANGSLKNPGYNVVYTPELQQQTVNVTFPASANRDNETGTVVNKSVTGQDFTVTDLSSYNVDGYTMLVDGTPATSIAVEATDTTANGLNKTDSKPQLHTVTFVANTDQKARLTFVNDPKQRDQITKNDGESDTTINFGTTTADLAVPGYSYVITDAAGNTYKSIDDFVYTAKEADLQDYTVTYTAEPVTVAVHFDTTTLTKEQQATVNATDGEISGKTDADYTTAQGQTTVPAVPGYTFTVTNAAGKVVAQDATSDFDLTTVSGAFTVNPDGTPKNDHFTVVYKPVEQVVTVNTDTTGLNATQKAQVNVPATATITGKTDALNTTATGATTVKAVPGYTFTVTDAAGHKMVEHSEANFDLTTVPGQFAVNPDGTLQNPSYTVVYTPEVQQQTVNVTFPTSANRANKTGTVVNTTVTGQDFTATDLSNYNVDGYTMLVDGVKTTMINPEATDTTANGTSTTDSAPQVHNVTFVANTDQKATLTFVNDPKHRQPVVETTGMSDTTISFGTKTVDLVVPGYSYVITDAAGKTYTSIDEFVYTAKEADSQDYTVTYTPAVQQQTVTVTFPKAAGRPNIVGQVTQTSTTGVDFATVDLTKYAVPGYTMLVDGRPATSIAPEATDTTPNGLATVDNAPQGHQVTFVANAAKAQIVVIDDTTGATLRVDDVQGVTDGEVVYNSPATIKRYEAMGYVLVSDGFIAGTHYDAIADATRDSQIFEIHLKHDTVDGTGKTQTIVRHTTIKTPDGKVVTVEQVVTVTPHFSVDRVTGERVPDAAVTDKTKYAHAEMPWLETHDRTARTVVSEIKINRQTGETDFGDVQVANMPGYKLVRTNEPNGDQVVTFVATATAPVTPHESVKAPMTTEQTPTVVTVLQPTPSVPVVTSAAPALVSQAPVSQAVITSASAVNVTPTTSAAPLEPITEPDVAVIHDTVVDGDEGLWIHEIPDDKDGDVSDLQNLHDTNVMTNDPYFVALLFATLVAAGMFGVLMAFYRRREATERKLAARRNDGDQN</sequence>
<feature type="domain" description="Mucin binding" evidence="4">
    <location>
        <begin position="7219"/>
        <end position="7294"/>
    </location>
</feature>
<name>A0A1X4JIU3_9LACO</name>
<reference evidence="5 6" key="1">
    <citation type="submission" date="2017-04" db="EMBL/GenBank/DDBJ databases">
        <title>The genome sequence of Weissella cibaria isolated from wild Drosophila.</title>
        <authorList>
            <person name="Ricks N.J."/>
            <person name="Carroll C."/>
            <person name="Walters A."/>
            <person name="Newell P.D."/>
            <person name="Chaston J.M."/>
        </authorList>
    </citation>
    <scope>NUCLEOTIDE SEQUENCE [LARGE SCALE GENOMIC DNA]</scope>
    <source>
        <strain evidence="5 6">DmW_103</strain>
    </source>
</reference>
<evidence type="ECO:0000256" key="3">
    <source>
        <dbReference type="SAM" id="Phobius"/>
    </source>
</evidence>
<dbReference type="RefSeq" id="WP_085639840.1">
    <property type="nucleotide sequence ID" value="NZ_NDXJ01000016.1"/>
</dbReference>
<feature type="transmembrane region" description="Helical" evidence="3">
    <location>
        <begin position="7539"/>
        <end position="7561"/>
    </location>
</feature>
<evidence type="ECO:0000313" key="5">
    <source>
        <dbReference type="EMBL" id="OSP88672.1"/>
    </source>
</evidence>
<feature type="domain" description="Mucin binding" evidence="4">
    <location>
        <begin position="1315"/>
        <end position="1388"/>
    </location>
</feature>
<keyword evidence="3" id="KW-0472">Membrane</keyword>
<dbReference type="EMBL" id="NDXJ01000016">
    <property type="protein sequence ID" value="OSP88672.1"/>
    <property type="molecule type" value="Genomic_DNA"/>
</dbReference>
<feature type="region of interest" description="Disordered" evidence="2">
    <location>
        <begin position="180"/>
        <end position="208"/>
    </location>
</feature>
<evidence type="ECO:0000313" key="6">
    <source>
        <dbReference type="Proteomes" id="UP000193588"/>
    </source>
</evidence>
<feature type="region of interest" description="Disordered" evidence="2">
    <location>
        <begin position="50"/>
        <end position="72"/>
    </location>
</feature>
<keyword evidence="1" id="KW-0732">Signal</keyword>
<proteinExistence type="predicted"/>
<gene>
    <name evidence="5" type="ORF">B9D04_10020</name>
</gene>
<feature type="domain" description="Mucin binding" evidence="4">
    <location>
        <begin position="4952"/>
        <end position="5029"/>
    </location>
</feature>
<protein>
    <recommendedName>
        <fullName evidence="4">Mucin binding domain-containing protein</fullName>
    </recommendedName>
</protein>
<dbReference type="Pfam" id="PF17965">
    <property type="entry name" value="MucBP_2"/>
    <property type="match status" value="4"/>
</dbReference>
<comment type="caution">
    <text evidence="5">The sequence shown here is derived from an EMBL/GenBank/DDBJ whole genome shotgun (WGS) entry which is preliminary data.</text>
</comment>
<dbReference type="InterPro" id="IPR041558">
    <property type="entry name" value="MucBP_2"/>
</dbReference>
<feature type="compositionally biased region" description="Polar residues" evidence="2">
    <location>
        <begin position="627"/>
        <end position="652"/>
    </location>
</feature>
<feature type="region of interest" description="Disordered" evidence="2">
    <location>
        <begin position="440"/>
        <end position="470"/>
    </location>
</feature>
<dbReference type="NCBIfam" id="TIGR03715">
    <property type="entry name" value="KxYKxGKxW"/>
    <property type="match status" value="1"/>
</dbReference>
<feature type="compositionally biased region" description="Polar residues" evidence="2">
    <location>
        <begin position="440"/>
        <end position="455"/>
    </location>
</feature>
<dbReference type="InterPro" id="IPR022263">
    <property type="entry name" value="KxYKxGKxW"/>
</dbReference>
<dbReference type="Gene3D" id="2.60.40.4300">
    <property type="match status" value="1"/>
</dbReference>
<organism evidence="5 6">
    <name type="scientific">Weissella cibaria</name>
    <dbReference type="NCBI Taxonomy" id="137591"/>
    <lineage>
        <taxon>Bacteria</taxon>
        <taxon>Bacillati</taxon>
        <taxon>Bacillota</taxon>
        <taxon>Bacilli</taxon>
        <taxon>Lactobacillales</taxon>
        <taxon>Lactobacillaceae</taxon>
        <taxon>Weissella</taxon>
    </lineage>
</organism>
<keyword evidence="3" id="KW-0812">Transmembrane</keyword>
<dbReference type="Gene3D" id="3.10.20.470">
    <property type="match status" value="4"/>
</dbReference>
<accession>A0A1X4JIU3</accession>
<evidence type="ECO:0000256" key="2">
    <source>
        <dbReference type="SAM" id="MobiDB-lite"/>
    </source>
</evidence>
<feature type="region of interest" description="Disordered" evidence="2">
    <location>
        <begin position="623"/>
        <end position="652"/>
    </location>
</feature>
<keyword evidence="3" id="KW-1133">Transmembrane helix</keyword>